<accession>A0A1J4U236</accession>
<evidence type="ECO:0000313" key="2">
    <source>
        <dbReference type="Proteomes" id="UP000182465"/>
    </source>
</evidence>
<protein>
    <submittedName>
        <fullName evidence="1">Uncharacterized protein</fullName>
    </submittedName>
</protein>
<comment type="caution">
    <text evidence="1">The sequence shown here is derived from an EMBL/GenBank/DDBJ whole genome shotgun (WGS) entry which is preliminary data.</text>
</comment>
<gene>
    <name evidence="1" type="ORF">AUJ29_01465</name>
</gene>
<name>A0A1J4U236_9BACT</name>
<sequence>MKYKIFLNLIVIFLIFIYSSLQTLAGFDPNFIISDHELTNYQSMNMEQIQSFLTSKNSNLASYVDPNIKITASQIIYDSARTHKINPQYILALLQKEQSLVLDDHPDKDQYDWATGYGICDDCKKTDLKVQKYKGFSNQVDWGTGGTRYYFDNPSEFKYQIGETYTIDNTKIVIKNHATRSLYIYTPHLHGNENLFNIWQKWFSISYFNGSLLQNTEDGGIWLIKNNVKHPFRSKSAYLSRYPSFDLVLPATPADLDKYPTGSPIEHPNYSLLQIPTGGIYLLDDDTLRPIDSQETFRLLGFNPEEIISVASKDIFPYKIGTAITAKNAYPTGALLQDKTTGGVYYVANGVKQPIIAREILKIYYSSKKITPVLPEELEKYDTGSAVILRDGELVVGENSPTVYVISDGLKRPFDSEEIFLGLGYKFKNVIRVSNKVLALHDDGETVKIVK</sequence>
<organism evidence="1 2">
    <name type="scientific">Candidatus Kuenenbacteria bacterium CG1_02_38_13</name>
    <dbReference type="NCBI Taxonomy" id="1805235"/>
    <lineage>
        <taxon>Bacteria</taxon>
        <taxon>Candidatus Kueneniibacteriota</taxon>
    </lineage>
</organism>
<dbReference type="Proteomes" id="UP000182465">
    <property type="component" value="Unassembled WGS sequence"/>
</dbReference>
<reference evidence="1 2" key="1">
    <citation type="journal article" date="2016" name="Environ. Microbiol.">
        <title>Genomic resolution of a cold subsurface aquifer community provides metabolic insights for novel microbes adapted to high CO concentrations.</title>
        <authorList>
            <person name="Probst A.J."/>
            <person name="Castelle C.J."/>
            <person name="Singh A."/>
            <person name="Brown C.T."/>
            <person name="Anantharaman K."/>
            <person name="Sharon I."/>
            <person name="Hug L.A."/>
            <person name="Burstein D."/>
            <person name="Emerson J.B."/>
            <person name="Thomas B.C."/>
            <person name="Banfield J.F."/>
        </authorList>
    </citation>
    <scope>NUCLEOTIDE SEQUENCE [LARGE SCALE GENOMIC DNA]</scope>
    <source>
        <strain evidence="1">CG1_02_38_13</strain>
    </source>
</reference>
<dbReference type="AlphaFoldDB" id="A0A1J4U236"/>
<dbReference type="EMBL" id="MNVB01000033">
    <property type="protein sequence ID" value="OIO17339.1"/>
    <property type="molecule type" value="Genomic_DNA"/>
</dbReference>
<proteinExistence type="predicted"/>
<evidence type="ECO:0000313" key="1">
    <source>
        <dbReference type="EMBL" id="OIO17339.1"/>
    </source>
</evidence>